<feature type="domain" description="SAM" evidence="2">
    <location>
        <begin position="285"/>
        <end position="350"/>
    </location>
</feature>
<dbReference type="InterPro" id="IPR013761">
    <property type="entry name" value="SAM/pointed_sf"/>
</dbReference>
<dbReference type="Proteomes" id="UP000046395">
    <property type="component" value="Unassembled WGS sequence"/>
</dbReference>
<name>A0A5S6Q8K8_TRIMR</name>
<dbReference type="InterPro" id="IPR059089">
    <property type="entry name" value="Kazrin_N"/>
</dbReference>
<dbReference type="WBParaSite" id="TMUE_1000003626.1">
    <property type="protein sequence ID" value="TMUE_1000003626.1"/>
    <property type="gene ID" value="WBGene00288577"/>
</dbReference>
<feature type="domain" description="SAM" evidence="2">
    <location>
        <begin position="370"/>
        <end position="426"/>
    </location>
</feature>
<reference evidence="3" key="2">
    <citation type="submission" date="2014-03" db="EMBL/GenBank/DDBJ databases">
        <title>The whipworm genome and dual-species transcriptomics of an intimate host-pathogen interaction.</title>
        <authorList>
            <person name="Foth B.J."/>
            <person name="Tsai I.J."/>
            <person name="Reid A.J."/>
            <person name="Bancroft A.J."/>
            <person name="Nichol S."/>
            <person name="Tracey A."/>
            <person name="Holroyd N."/>
            <person name="Cotton J.A."/>
            <person name="Stanley E.J."/>
            <person name="Zarowiecki M."/>
            <person name="Liu J.Z."/>
            <person name="Huckvale T."/>
            <person name="Cooper P.J."/>
            <person name="Grencis R.K."/>
            <person name="Berriman M."/>
        </authorList>
    </citation>
    <scope>NUCLEOTIDE SEQUENCE [LARGE SCALE GENOMIC DNA]</scope>
    <source>
        <strain evidence="3">Edinburgh</strain>
    </source>
</reference>
<evidence type="ECO:0000313" key="4">
    <source>
        <dbReference type="WBParaSite" id="TMUE_1000003626.1"/>
    </source>
</evidence>
<accession>A0A5S6Q8K8</accession>
<keyword evidence="1" id="KW-0175">Coiled coil</keyword>
<reference evidence="4" key="3">
    <citation type="submission" date="2019-12" db="UniProtKB">
        <authorList>
            <consortium name="WormBaseParasite"/>
        </authorList>
    </citation>
    <scope>IDENTIFICATION</scope>
</reference>
<evidence type="ECO:0000313" key="3">
    <source>
        <dbReference type="Proteomes" id="UP000046395"/>
    </source>
</evidence>
<evidence type="ECO:0000259" key="2">
    <source>
        <dbReference type="PROSITE" id="PS50105"/>
    </source>
</evidence>
<dbReference type="InterPro" id="IPR001660">
    <property type="entry name" value="SAM"/>
</dbReference>
<dbReference type="SMART" id="SM00454">
    <property type="entry name" value="SAM"/>
    <property type="match status" value="3"/>
</dbReference>
<dbReference type="PANTHER" id="PTHR12776">
    <property type="entry name" value="KAZRIN-RELATED"/>
    <property type="match status" value="1"/>
</dbReference>
<protein>
    <submittedName>
        <fullName evidence="4">SAM domain-containing protein</fullName>
    </submittedName>
</protein>
<dbReference type="PROSITE" id="PS50105">
    <property type="entry name" value="SAM_DOMAIN"/>
    <property type="match status" value="2"/>
</dbReference>
<dbReference type="Gene3D" id="1.10.150.50">
    <property type="entry name" value="Transcription Factor, Ets-1"/>
    <property type="match status" value="3"/>
</dbReference>
<dbReference type="InterPro" id="IPR037614">
    <property type="entry name" value="Kazrin"/>
</dbReference>
<dbReference type="PANTHER" id="PTHR12776:SF1">
    <property type="entry name" value="KAZRIN"/>
    <property type="match status" value="1"/>
</dbReference>
<sequence>MSSFGLMTTRTSFADECGDLGVSQTDLINALRSELQRNKRALSAMRTDRKQLRCEKADLLNRMEDVYQALEMKDKKLREFVQEFETKMYESNQGVRKVILEKEKLLQERNELARSLQIASAELLLLQQSLSQEQCENTRLQDQLMELRGRFLLLTGKTPYSCADGEVAGISSATGQEPEAPMDAPAESTAQSLESLFEPSVNDGDSRSYDRTPCGCSCRHCSKQNDFRSQENNRVLKFLNFIRSNKARKELLDIEFDNNPMVQDLDLAERAENLIIARRIPLKQWCQSHIDAWLRLELGMSQYAAAFELNIKSGKALLELSDVDMESTLGIFNPMHKKKLRLAIEEYQVPSLCKYPHLKEITHLHVCNTFLPSIGLSQHVKPFLSNLIDGRMLNYLNKKHLGKYLGITKSLHQKSILYGVELLRMACFDIKLMAKKRTACERTESNLLWWTNDRLIHWMWSIDLAEYAGNLKNSGVHGALLVLDPQFGSDQLADLLNIPSSKQMVRRHLRSNFERLLAAERMRLLSLCGKNNSSAAPVRCSNSEVQVIPRYPVNGNFHNIIEKDIYNVQKGQTNGKAHFAKMTNALCPVAGEFGSSIDRSQHMKAILGTPHVLAHAPMTGLNAEAPSHRHSTTYITSASNGDKAMHFNVDRISPAGLSPTRAKFIPLRKMKSFINRNGGNKPRPHSIGDFNISLQSGHVLCKLGLRMLPLATKLKSWLSVDRLNSDAQVDAEGMFESDRSMSTIIEYAETETEHNASDALPPLISAGPMNQACSQPAAKNCLQL</sequence>
<evidence type="ECO:0000256" key="1">
    <source>
        <dbReference type="SAM" id="Coils"/>
    </source>
</evidence>
<dbReference type="STRING" id="70415.A0A5S6Q8K8"/>
<dbReference type="WBParaSite" id="TMUE_1000003626.3">
    <property type="protein sequence ID" value="TMUE_1000003626.3"/>
    <property type="gene ID" value="WBGene00288577"/>
</dbReference>
<dbReference type="Pfam" id="PF00536">
    <property type="entry name" value="SAM_1"/>
    <property type="match status" value="2"/>
</dbReference>
<reference evidence="3" key="1">
    <citation type="submission" date="2013-11" db="EMBL/GenBank/DDBJ databases">
        <authorList>
            <person name="Aslett M."/>
        </authorList>
    </citation>
    <scope>NUCLEOTIDE SEQUENCE [LARGE SCALE GENOMIC DNA]</scope>
    <source>
        <strain evidence="3">Edinburgh</strain>
    </source>
</reference>
<proteinExistence type="predicted"/>
<keyword evidence="3" id="KW-1185">Reference proteome</keyword>
<feature type="coiled-coil region" evidence="1">
    <location>
        <begin position="28"/>
        <end position="69"/>
    </location>
</feature>
<dbReference type="Pfam" id="PF07647">
    <property type="entry name" value="SAM_2"/>
    <property type="match status" value="1"/>
</dbReference>
<dbReference type="SUPFAM" id="SSF47769">
    <property type="entry name" value="SAM/Pointed domain"/>
    <property type="match status" value="3"/>
</dbReference>
<dbReference type="Pfam" id="PF25986">
    <property type="entry name" value="Kazrin"/>
    <property type="match status" value="1"/>
</dbReference>
<dbReference type="WBParaSite" id="TMUE_1000003626.2">
    <property type="protein sequence ID" value="TMUE_1000003626.2"/>
    <property type="gene ID" value="WBGene00288577"/>
</dbReference>
<feature type="coiled-coil region" evidence="1">
    <location>
        <begin position="95"/>
        <end position="150"/>
    </location>
</feature>
<organism evidence="3 4">
    <name type="scientific">Trichuris muris</name>
    <name type="common">Mouse whipworm</name>
    <dbReference type="NCBI Taxonomy" id="70415"/>
    <lineage>
        <taxon>Eukaryota</taxon>
        <taxon>Metazoa</taxon>
        <taxon>Ecdysozoa</taxon>
        <taxon>Nematoda</taxon>
        <taxon>Enoplea</taxon>
        <taxon>Dorylaimia</taxon>
        <taxon>Trichinellida</taxon>
        <taxon>Trichuridae</taxon>
        <taxon>Trichuris</taxon>
    </lineage>
</organism>
<dbReference type="AlphaFoldDB" id="A0A5S6Q8K8"/>